<keyword evidence="3" id="KW-1185">Reference proteome</keyword>
<dbReference type="AlphaFoldDB" id="A0A5J5HP86"/>
<comment type="caution">
    <text evidence="2">The sequence shown here is derived from an EMBL/GenBank/DDBJ whole genome shotgun (WGS) entry which is preliminary data.</text>
</comment>
<dbReference type="InterPro" id="IPR038735">
    <property type="entry name" value="MSMEG_1276-like_NTP-PPase_dom"/>
</dbReference>
<dbReference type="EMBL" id="VYKL01000021">
    <property type="protein sequence ID" value="KAA9022938.1"/>
    <property type="molecule type" value="Genomic_DNA"/>
</dbReference>
<dbReference type="RefSeq" id="WP_150440730.1">
    <property type="nucleotide sequence ID" value="NZ_VYKL01000021.1"/>
</dbReference>
<dbReference type="OrthoDB" id="9813491at2"/>
<gene>
    <name evidence="2" type="ORF">F4V44_14470</name>
</gene>
<organism evidence="2 3">
    <name type="scientific">Niallia endozanthoxylica</name>
    <dbReference type="NCBI Taxonomy" id="2036016"/>
    <lineage>
        <taxon>Bacteria</taxon>
        <taxon>Bacillati</taxon>
        <taxon>Bacillota</taxon>
        <taxon>Bacilli</taxon>
        <taxon>Bacillales</taxon>
        <taxon>Bacillaceae</taxon>
        <taxon>Niallia</taxon>
    </lineage>
</organism>
<keyword evidence="2" id="KW-0378">Hydrolase</keyword>
<evidence type="ECO:0000256" key="1">
    <source>
        <dbReference type="SAM" id="Coils"/>
    </source>
</evidence>
<protein>
    <submittedName>
        <fullName evidence="2">Nucleoside triphosphate pyrophosphohydrolase</fullName>
    </submittedName>
</protein>
<evidence type="ECO:0000313" key="3">
    <source>
        <dbReference type="Proteomes" id="UP000326671"/>
    </source>
</evidence>
<sequence length="108" mass="12382">MPTYNKLVRDRIPHIINDSGKTPITKILNQEEYITELRKKSEEELQEYLSAKTNEEALEELADLLEIIHALAKVHGSSIEDVENIRIEKAAKRGGFSDKVYLIEVCDE</sequence>
<name>A0A5J5HP86_9BACI</name>
<feature type="coiled-coil region" evidence="1">
    <location>
        <begin position="38"/>
        <end position="74"/>
    </location>
</feature>
<evidence type="ECO:0000313" key="2">
    <source>
        <dbReference type="EMBL" id="KAA9022938.1"/>
    </source>
</evidence>
<dbReference type="CDD" id="cd11532">
    <property type="entry name" value="NTP-PPase_COG4997"/>
    <property type="match status" value="1"/>
</dbReference>
<reference evidence="2 3" key="1">
    <citation type="submission" date="2019-09" db="EMBL/GenBank/DDBJ databases">
        <title>Whole genome sequences of isolates from the Mars Exploration Rovers.</title>
        <authorList>
            <person name="Seuylemezian A."/>
            <person name="Vaishampayan P."/>
        </authorList>
    </citation>
    <scope>NUCLEOTIDE SEQUENCE [LARGE SCALE GENOMIC DNA]</scope>
    <source>
        <strain evidence="2 3">MER_TA_151</strain>
    </source>
</reference>
<dbReference type="Proteomes" id="UP000326671">
    <property type="component" value="Unassembled WGS sequence"/>
</dbReference>
<keyword evidence="1" id="KW-0175">Coiled coil</keyword>
<proteinExistence type="predicted"/>
<dbReference type="SUPFAM" id="SSF101386">
    <property type="entry name" value="all-alpha NTP pyrophosphatases"/>
    <property type="match status" value="1"/>
</dbReference>
<dbReference type="GO" id="GO:0016787">
    <property type="term" value="F:hydrolase activity"/>
    <property type="evidence" value="ECO:0007669"/>
    <property type="project" value="UniProtKB-KW"/>
</dbReference>
<accession>A0A5J5HP86</accession>